<dbReference type="InParanoid" id="E4X4W8"/>
<dbReference type="Proteomes" id="UP000001307">
    <property type="component" value="Unassembled WGS sequence"/>
</dbReference>
<gene>
    <name evidence="2" type="ORF">GSOID_T00002191001</name>
</gene>
<dbReference type="InterPro" id="IPR000477">
    <property type="entry name" value="RT_dom"/>
</dbReference>
<sequence length="597" mass="69739">MNCDCNKQEQYEVNILKKETRRKKVTSDCDDTVASFAIPVPVAVLALKPLYEFVFGKITKKLTRKFWRCFEKLIKDHCLWYGETKICAKILLGAMNKNIPVLNELKSTKKEELKLFYADKMFTFMRKYFRKTYVITTEKNKTLIYQTKTWNALAKKNLKARVATGWLKEVPEKRMKEIEAAGVTPASISFIPSGKKLRLVAPIKTQLSRVERPQVVYRDGEKSNMRQRNASKDELREIFSAKLEFIRHVGSSESVKNVKSVRMRNVLSFLQNIDTKKQILAKTDVKSAYDSIAISKAYNCFIGKFNHRYGENSQENTDKQNFRWIFFRKEHGQFRFVEKSEVVVFDEDDYKCFRLRDIDKMFKLSKSIPLKWKNKNYCPKFLLHSSPLSSPLAELYIKDTLNVAFKMSNSPDLQITQYMDDILIQGKNASEISNFYDALKTLLPLHKLDMPSDMGAINFVGYDVNINSGAVTKKLRRVDPNFKTKTDTRSILGYLGFIVKSRMGRCLKRELLWPLDGDDIRKVVFEVNRELAYCYKAASKHFSLRKSTMLDSPEDFFVKNVLCQILRRLERQYKSFLTDKDRRVLRKKFLTIAETQN</sequence>
<dbReference type="SUPFAM" id="SSF56672">
    <property type="entry name" value="DNA/RNA polymerases"/>
    <property type="match status" value="1"/>
</dbReference>
<keyword evidence="3" id="KW-1185">Reference proteome</keyword>
<dbReference type="AlphaFoldDB" id="E4X4W8"/>
<evidence type="ECO:0000313" key="3">
    <source>
        <dbReference type="Proteomes" id="UP000001307"/>
    </source>
</evidence>
<dbReference type="PROSITE" id="PS50878">
    <property type="entry name" value="RT_POL"/>
    <property type="match status" value="1"/>
</dbReference>
<dbReference type="InterPro" id="IPR043502">
    <property type="entry name" value="DNA/RNA_pol_sf"/>
</dbReference>
<reference evidence="2" key="1">
    <citation type="journal article" date="2010" name="Science">
        <title>Plasticity of animal genome architecture unmasked by rapid evolution of a pelagic tunicate.</title>
        <authorList>
            <person name="Denoeud F."/>
            <person name="Henriet S."/>
            <person name="Mungpakdee S."/>
            <person name="Aury J.M."/>
            <person name="Da Silva C."/>
            <person name="Brinkmann H."/>
            <person name="Mikhaleva J."/>
            <person name="Olsen L.C."/>
            <person name="Jubin C."/>
            <person name="Canestro C."/>
            <person name="Bouquet J.M."/>
            <person name="Danks G."/>
            <person name="Poulain J."/>
            <person name="Campsteijn C."/>
            <person name="Adamski M."/>
            <person name="Cross I."/>
            <person name="Yadetie F."/>
            <person name="Muffato M."/>
            <person name="Louis A."/>
            <person name="Butcher S."/>
            <person name="Tsagkogeorga G."/>
            <person name="Konrad A."/>
            <person name="Singh S."/>
            <person name="Jensen M.F."/>
            <person name="Cong E.H."/>
            <person name="Eikeseth-Otteraa H."/>
            <person name="Noel B."/>
            <person name="Anthouard V."/>
            <person name="Porcel B.M."/>
            <person name="Kachouri-Lafond R."/>
            <person name="Nishino A."/>
            <person name="Ugolini M."/>
            <person name="Chourrout P."/>
            <person name="Nishida H."/>
            <person name="Aasland R."/>
            <person name="Huzurbazar S."/>
            <person name="Westhof E."/>
            <person name="Delsuc F."/>
            <person name="Lehrach H."/>
            <person name="Reinhardt R."/>
            <person name="Weissenbach J."/>
            <person name="Roy S.W."/>
            <person name="Artiguenave F."/>
            <person name="Postlethwait J.H."/>
            <person name="Manak J.R."/>
            <person name="Thompson E.M."/>
            <person name="Jaillon O."/>
            <person name="Du Pasquier L."/>
            <person name="Boudinot P."/>
            <person name="Liberles D.A."/>
            <person name="Volff J.N."/>
            <person name="Philippe H."/>
            <person name="Lenhard B."/>
            <person name="Roest Crollius H."/>
            <person name="Wincker P."/>
            <person name="Chourrout D."/>
        </authorList>
    </citation>
    <scope>NUCLEOTIDE SEQUENCE [LARGE SCALE GENOMIC DNA]</scope>
</reference>
<protein>
    <recommendedName>
        <fullName evidence="1">Reverse transcriptase domain-containing protein</fullName>
    </recommendedName>
</protein>
<proteinExistence type="predicted"/>
<feature type="domain" description="Reverse transcriptase" evidence="1">
    <location>
        <begin position="172"/>
        <end position="499"/>
    </location>
</feature>
<organism evidence="2">
    <name type="scientific">Oikopleura dioica</name>
    <name type="common">Tunicate</name>
    <dbReference type="NCBI Taxonomy" id="34765"/>
    <lineage>
        <taxon>Eukaryota</taxon>
        <taxon>Metazoa</taxon>
        <taxon>Chordata</taxon>
        <taxon>Tunicata</taxon>
        <taxon>Appendicularia</taxon>
        <taxon>Copelata</taxon>
        <taxon>Oikopleuridae</taxon>
        <taxon>Oikopleura</taxon>
    </lineage>
</organism>
<accession>E4X4W8</accession>
<evidence type="ECO:0000259" key="1">
    <source>
        <dbReference type="PROSITE" id="PS50878"/>
    </source>
</evidence>
<evidence type="ECO:0000313" key="2">
    <source>
        <dbReference type="EMBL" id="CBY18337.1"/>
    </source>
</evidence>
<name>E4X4W8_OIKDI</name>
<dbReference type="EMBL" id="FN653025">
    <property type="protein sequence ID" value="CBY18337.1"/>
    <property type="molecule type" value="Genomic_DNA"/>
</dbReference>